<feature type="transmembrane region" description="Helical" evidence="1">
    <location>
        <begin position="46"/>
        <end position="65"/>
    </location>
</feature>
<evidence type="ECO:0000313" key="2">
    <source>
        <dbReference type="EMBL" id="MBB5063119.1"/>
    </source>
</evidence>
<dbReference type="RefSeq" id="WP_184254028.1">
    <property type="nucleotide sequence ID" value="NZ_JACHIO010000005.1"/>
</dbReference>
<organism evidence="2 3">
    <name type="scientific">Granulicella mallensis</name>
    <dbReference type="NCBI Taxonomy" id="940614"/>
    <lineage>
        <taxon>Bacteria</taxon>
        <taxon>Pseudomonadati</taxon>
        <taxon>Acidobacteriota</taxon>
        <taxon>Terriglobia</taxon>
        <taxon>Terriglobales</taxon>
        <taxon>Acidobacteriaceae</taxon>
        <taxon>Granulicella</taxon>
    </lineage>
</organism>
<sequence length="211" mass="23523">MSSLSDEYKILQDKIDKIGAFRVTIKGWSVTATIGALVAIASGKGFSPAISSFAVNVLLAWFFWFEREQVRLGWLFGGRARNIEIQIDKHRRATGEKVTFSTPNIARSLFGTKKPRPLISHTFKNDQLNKVLSRINKEARLAIKSDLIFYLVLGLAAWLPKWFGVTPQSPSPSVTIQNTIQPATQPLLDQNSQDVVNASGRRAKKNIKVSK</sequence>
<protein>
    <submittedName>
        <fullName evidence="2">Uncharacterized protein</fullName>
    </submittedName>
</protein>
<evidence type="ECO:0000256" key="1">
    <source>
        <dbReference type="SAM" id="Phobius"/>
    </source>
</evidence>
<dbReference type="AlphaFoldDB" id="A0A7W7ZP30"/>
<name>A0A7W7ZP30_9BACT</name>
<keyword evidence="1" id="KW-1133">Transmembrane helix</keyword>
<keyword evidence="1" id="KW-0472">Membrane</keyword>
<comment type="caution">
    <text evidence="2">The sequence shown here is derived from an EMBL/GenBank/DDBJ whole genome shotgun (WGS) entry which is preliminary data.</text>
</comment>
<accession>A0A7W7ZP30</accession>
<dbReference type="Proteomes" id="UP000584867">
    <property type="component" value="Unassembled WGS sequence"/>
</dbReference>
<feature type="transmembrane region" description="Helical" evidence="1">
    <location>
        <begin position="20"/>
        <end position="40"/>
    </location>
</feature>
<reference evidence="2 3" key="1">
    <citation type="submission" date="2020-08" db="EMBL/GenBank/DDBJ databases">
        <title>Genomic Encyclopedia of Type Strains, Phase IV (KMG-V): Genome sequencing to study the core and pangenomes of soil and plant-associated prokaryotes.</title>
        <authorList>
            <person name="Whitman W."/>
        </authorList>
    </citation>
    <scope>NUCLEOTIDE SEQUENCE [LARGE SCALE GENOMIC DNA]</scope>
    <source>
        <strain evidence="2 3">X5P3</strain>
    </source>
</reference>
<proteinExistence type="predicted"/>
<dbReference type="EMBL" id="JACHIO010000005">
    <property type="protein sequence ID" value="MBB5063119.1"/>
    <property type="molecule type" value="Genomic_DNA"/>
</dbReference>
<gene>
    <name evidence="2" type="ORF">HDF15_001459</name>
</gene>
<evidence type="ECO:0000313" key="3">
    <source>
        <dbReference type="Proteomes" id="UP000584867"/>
    </source>
</evidence>
<feature type="transmembrane region" description="Helical" evidence="1">
    <location>
        <begin position="147"/>
        <end position="165"/>
    </location>
</feature>
<keyword evidence="1" id="KW-0812">Transmembrane</keyword>